<proteinExistence type="predicted"/>
<feature type="domain" description="Co-chaperone DjlA N-terminal" evidence="1">
    <location>
        <begin position="18"/>
        <end position="126"/>
    </location>
</feature>
<dbReference type="EMBL" id="CP048222">
    <property type="protein sequence ID" value="QHT70229.1"/>
    <property type="molecule type" value="Genomic_DNA"/>
</dbReference>
<dbReference type="InterPro" id="IPR007791">
    <property type="entry name" value="DjlA_N"/>
</dbReference>
<reference evidence="2 3" key="1">
    <citation type="submission" date="2020-01" db="EMBL/GenBank/DDBJ databases">
        <authorList>
            <person name="Kim M.K."/>
        </authorList>
    </citation>
    <scope>NUCLEOTIDE SEQUENCE [LARGE SCALE GENOMIC DNA]</scope>
    <source>
        <strain evidence="2 3">172606-1</strain>
    </source>
</reference>
<accession>A0A6C0GQ92</accession>
<dbReference type="SUPFAM" id="SSF158682">
    <property type="entry name" value="TerB-like"/>
    <property type="match status" value="1"/>
</dbReference>
<sequence length="290" mass="29548">MEQDNQLLKDFSDAEKGAYLSAIASIATADRKATEDEIEFLEALADSADLPSDQEQLVMQAANDPSNTNLQSNLDILKNSQLRFSLLTDVISFAKADGVYTPEEQQRVQQIATYLNIDQTQYNALNQFVDTAETAQKQGQDVSGPNFLESSGLSNTMSKLGISPSFLKGALAVMAPILISRMMNGGGRRGRVGGIGMGSTPSGGLLGGLLGGVAGSMLGKTSAGGMLGGSGGGLLGSSTGVGGMRSGGLGSLFSIFGGGKGYGNYGGIGGGLSSVLGGLLGSRRGGGLFQ</sequence>
<dbReference type="RefSeq" id="WP_162446210.1">
    <property type="nucleotide sequence ID" value="NZ_CP048222.1"/>
</dbReference>
<dbReference type="Proteomes" id="UP000480178">
    <property type="component" value="Chromosome"/>
</dbReference>
<dbReference type="Pfam" id="PF05099">
    <property type="entry name" value="TerB"/>
    <property type="match status" value="1"/>
</dbReference>
<evidence type="ECO:0000313" key="2">
    <source>
        <dbReference type="EMBL" id="QHT70229.1"/>
    </source>
</evidence>
<dbReference type="InterPro" id="IPR029024">
    <property type="entry name" value="TerB-like"/>
</dbReference>
<name>A0A6C0GQ92_9BACT</name>
<protein>
    <submittedName>
        <fullName evidence="2">TerB family tellurite resistance protein</fullName>
    </submittedName>
</protein>
<dbReference type="AlphaFoldDB" id="A0A6C0GQ92"/>
<gene>
    <name evidence="2" type="ORF">GXP67_28065</name>
</gene>
<evidence type="ECO:0000313" key="3">
    <source>
        <dbReference type="Proteomes" id="UP000480178"/>
    </source>
</evidence>
<organism evidence="2 3">
    <name type="scientific">Rhodocytophaga rosea</name>
    <dbReference type="NCBI Taxonomy" id="2704465"/>
    <lineage>
        <taxon>Bacteria</taxon>
        <taxon>Pseudomonadati</taxon>
        <taxon>Bacteroidota</taxon>
        <taxon>Cytophagia</taxon>
        <taxon>Cytophagales</taxon>
        <taxon>Rhodocytophagaceae</taxon>
        <taxon>Rhodocytophaga</taxon>
    </lineage>
</organism>
<evidence type="ECO:0000259" key="1">
    <source>
        <dbReference type="Pfam" id="PF05099"/>
    </source>
</evidence>
<dbReference type="KEGG" id="rhoz:GXP67_28065"/>
<dbReference type="CDD" id="cd07177">
    <property type="entry name" value="terB_like"/>
    <property type="match status" value="1"/>
</dbReference>
<keyword evidence="3" id="KW-1185">Reference proteome</keyword>
<dbReference type="Gene3D" id="1.10.3680.10">
    <property type="entry name" value="TerB-like"/>
    <property type="match status" value="1"/>
</dbReference>